<keyword evidence="1" id="KW-0732">Signal</keyword>
<name>A0ABW5J6K6_9BACT</name>
<accession>A0ABW5J6K6</accession>
<reference evidence="3" key="1">
    <citation type="journal article" date="2019" name="Int. J. Syst. Evol. Microbiol.">
        <title>The Global Catalogue of Microorganisms (GCM) 10K type strain sequencing project: providing services to taxonomists for standard genome sequencing and annotation.</title>
        <authorList>
            <consortium name="The Broad Institute Genomics Platform"/>
            <consortium name="The Broad Institute Genome Sequencing Center for Infectious Disease"/>
            <person name="Wu L."/>
            <person name="Ma J."/>
        </authorList>
    </citation>
    <scope>NUCLEOTIDE SEQUENCE [LARGE SCALE GENOMIC DNA]</scope>
    <source>
        <strain evidence="3">KCTC 52344</strain>
    </source>
</reference>
<evidence type="ECO:0000313" key="3">
    <source>
        <dbReference type="Proteomes" id="UP001597510"/>
    </source>
</evidence>
<organism evidence="2 3">
    <name type="scientific">Emticicia soli</name>
    <dbReference type="NCBI Taxonomy" id="2027878"/>
    <lineage>
        <taxon>Bacteria</taxon>
        <taxon>Pseudomonadati</taxon>
        <taxon>Bacteroidota</taxon>
        <taxon>Cytophagia</taxon>
        <taxon>Cytophagales</taxon>
        <taxon>Leadbetterellaceae</taxon>
        <taxon>Emticicia</taxon>
    </lineage>
</organism>
<sequence length="647" mass="71864">MRKLLTFIFLLHLSQAFAQNIPPLERVITIKINNEKLDNALKMISGAGNFSFSYSPSEIEINRRVTVSAQNQPVREVLNIVLGNSATFRNRGNYVILKKTDEEPKKDFFVMGYVSDGETGLKIEKASIYEPITLASAVTNEYGYYRLKVSSALSNVNIQIRKQNYHHEELSIKNKTNTTLNVSLSPIKPIISVPVKELAPIAIKTDTLPLKKIDSIPPFQVELPVMTKKDTVIKEPTKFNKIDYETYWNDTRDALLYTHRQITDWLITTRQNIHIDNIEDTLYRPAQVSLLPFIGTNHYLSGNVINDYSFNIIAGYSLGVRKLEVGGFMNLVRGKVDGIQAAGFANLVGETVKGFQGSGFVNIVGQSAYGLQAAGFGNLVFRNFSGVQGAGFGNVVLNNTRNSIQGAGFGNVIWGSGSGIQVAGFGNGVGGDFKGVQIAGFINHVEETLSGAQIGVINNAYSVNNGLQLGVFNFAEESNSIPIGIASFVKRGGYRRWELSNDEVNLANISFKTGVRRFYNIFTAGYSFNEPNKPLFSFGYGLGTAVKLNRTFWLNFDITSHHLQNDVERWELNQLLRGSLGLEVHLSPRFALFVAPTINFHATQESEINLGQFSKFKFLEKEGRYFGDKAMLTSWVGYQAGIRICNL</sequence>
<dbReference type="SUPFAM" id="SSF49464">
    <property type="entry name" value="Carboxypeptidase regulatory domain-like"/>
    <property type="match status" value="1"/>
</dbReference>
<comment type="caution">
    <text evidence="2">The sequence shown here is derived from an EMBL/GenBank/DDBJ whole genome shotgun (WGS) entry which is preliminary data.</text>
</comment>
<proteinExistence type="predicted"/>
<dbReference type="Gene3D" id="2.60.40.1120">
    <property type="entry name" value="Carboxypeptidase-like, regulatory domain"/>
    <property type="match status" value="1"/>
</dbReference>
<protein>
    <submittedName>
        <fullName evidence="2">STN and carboxypeptidase regulatory-like domain-containing protein</fullName>
    </submittedName>
</protein>
<dbReference type="Proteomes" id="UP001597510">
    <property type="component" value="Unassembled WGS sequence"/>
</dbReference>
<dbReference type="EMBL" id="JBHULC010000007">
    <property type="protein sequence ID" value="MFD2520692.1"/>
    <property type="molecule type" value="Genomic_DNA"/>
</dbReference>
<feature type="signal peptide" evidence="1">
    <location>
        <begin position="1"/>
        <end position="18"/>
    </location>
</feature>
<dbReference type="RefSeq" id="WP_340239890.1">
    <property type="nucleotide sequence ID" value="NZ_JBBEWC010000016.1"/>
</dbReference>
<dbReference type="InterPro" id="IPR008969">
    <property type="entry name" value="CarboxyPept-like_regulatory"/>
</dbReference>
<gene>
    <name evidence="2" type="ORF">ACFSR2_07360</name>
</gene>
<evidence type="ECO:0000313" key="2">
    <source>
        <dbReference type="EMBL" id="MFD2520692.1"/>
    </source>
</evidence>
<keyword evidence="3" id="KW-1185">Reference proteome</keyword>
<feature type="chain" id="PRO_5046676418" evidence="1">
    <location>
        <begin position="19"/>
        <end position="647"/>
    </location>
</feature>
<evidence type="ECO:0000256" key="1">
    <source>
        <dbReference type="SAM" id="SignalP"/>
    </source>
</evidence>